<evidence type="ECO:0000259" key="2">
    <source>
        <dbReference type="Pfam" id="PF12708"/>
    </source>
</evidence>
<keyword evidence="1" id="KW-0732">Signal</keyword>
<dbReference type="InterPro" id="IPR011050">
    <property type="entry name" value="Pectin_lyase_fold/virulence"/>
</dbReference>
<dbReference type="Proteomes" id="UP000250140">
    <property type="component" value="Unassembled WGS sequence"/>
</dbReference>
<protein>
    <recommendedName>
        <fullName evidence="2">Rhamnogalacturonase A/B/Epimerase-like pectate lyase domain-containing protein</fullName>
    </recommendedName>
</protein>
<name>A0A8E2FAT2_9PEZI</name>
<accession>A0A8E2FAT2</accession>
<dbReference type="InterPro" id="IPR012334">
    <property type="entry name" value="Pectin_lyas_fold"/>
</dbReference>
<dbReference type="AlphaFoldDB" id="A0A8E2FAT2"/>
<dbReference type="InterPro" id="IPR024535">
    <property type="entry name" value="RHGA/B-epi-like_pectate_lyase"/>
</dbReference>
<feature type="domain" description="Rhamnogalacturonase A/B/Epimerase-like pectate lyase" evidence="2">
    <location>
        <begin position="74"/>
        <end position="157"/>
    </location>
</feature>
<evidence type="ECO:0000256" key="1">
    <source>
        <dbReference type="SAM" id="SignalP"/>
    </source>
</evidence>
<dbReference type="EMBL" id="KV748676">
    <property type="protein sequence ID" value="OCL13750.1"/>
    <property type="molecule type" value="Genomic_DNA"/>
</dbReference>
<dbReference type="Pfam" id="PF12708">
    <property type="entry name" value="Pect-lyase_RHGA_epim"/>
    <property type="match status" value="1"/>
</dbReference>
<dbReference type="SUPFAM" id="SSF51126">
    <property type="entry name" value="Pectin lyase-like"/>
    <property type="match status" value="1"/>
</dbReference>
<evidence type="ECO:0000313" key="3">
    <source>
        <dbReference type="EMBL" id="OCL13750.1"/>
    </source>
</evidence>
<gene>
    <name evidence="3" type="ORF">AOQ84DRAFT_224387</name>
</gene>
<proteinExistence type="predicted"/>
<keyword evidence="4" id="KW-1185">Reference proteome</keyword>
<dbReference type="Gene3D" id="2.160.20.10">
    <property type="entry name" value="Single-stranded right-handed beta-helix, Pectin lyase-like"/>
    <property type="match status" value="1"/>
</dbReference>
<organism evidence="3 4">
    <name type="scientific">Glonium stellatum</name>
    <dbReference type="NCBI Taxonomy" id="574774"/>
    <lineage>
        <taxon>Eukaryota</taxon>
        <taxon>Fungi</taxon>
        <taxon>Dikarya</taxon>
        <taxon>Ascomycota</taxon>
        <taxon>Pezizomycotina</taxon>
        <taxon>Dothideomycetes</taxon>
        <taxon>Pleosporomycetidae</taxon>
        <taxon>Gloniales</taxon>
        <taxon>Gloniaceae</taxon>
        <taxon>Glonium</taxon>
    </lineage>
</organism>
<evidence type="ECO:0000313" key="4">
    <source>
        <dbReference type="Proteomes" id="UP000250140"/>
    </source>
</evidence>
<feature type="signal peptide" evidence="1">
    <location>
        <begin position="1"/>
        <end position="29"/>
    </location>
</feature>
<feature type="chain" id="PRO_5034368354" description="Rhamnogalacturonase A/B/Epimerase-like pectate lyase domain-containing protein" evidence="1">
    <location>
        <begin position="30"/>
        <end position="498"/>
    </location>
</feature>
<reference evidence="3 4" key="1">
    <citation type="journal article" date="2016" name="Nat. Commun.">
        <title>Ectomycorrhizal ecology is imprinted in the genome of the dominant symbiotic fungus Cenococcum geophilum.</title>
        <authorList>
            <consortium name="DOE Joint Genome Institute"/>
            <person name="Peter M."/>
            <person name="Kohler A."/>
            <person name="Ohm R.A."/>
            <person name="Kuo A."/>
            <person name="Krutzmann J."/>
            <person name="Morin E."/>
            <person name="Arend M."/>
            <person name="Barry K.W."/>
            <person name="Binder M."/>
            <person name="Choi C."/>
            <person name="Clum A."/>
            <person name="Copeland A."/>
            <person name="Grisel N."/>
            <person name="Haridas S."/>
            <person name="Kipfer T."/>
            <person name="LaButti K."/>
            <person name="Lindquist E."/>
            <person name="Lipzen A."/>
            <person name="Maire R."/>
            <person name="Meier B."/>
            <person name="Mihaltcheva S."/>
            <person name="Molinier V."/>
            <person name="Murat C."/>
            <person name="Poggeler S."/>
            <person name="Quandt C.A."/>
            <person name="Sperisen C."/>
            <person name="Tritt A."/>
            <person name="Tisserant E."/>
            <person name="Crous P.W."/>
            <person name="Henrissat B."/>
            <person name="Nehls U."/>
            <person name="Egli S."/>
            <person name="Spatafora J.W."/>
            <person name="Grigoriev I.V."/>
            <person name="Martin F.M."/>
        </authorList>
    </citation>
    <scope>NUCLEOTIDE SEQUENCE [LARGE SCALE GENOMIC DNA]</scope>
    <source>
        <strain evidence="3 4">CBS 207.34</strain>
    </source>
</reference>
<sequence>MLHLKSSFLQFLLLAFNILTFVAFPFTSAETVDYKNIKNAKGDKLPNFSFCGYHASEVALPAIDRKAAKTLKPGTGDQSAAIQAAINEVYKAGGGVVALEAGTYKISPGLLILNSTTLRGAGTGSTILTVDSLSDDIFTMGNQTSKGKAIKTALITDDYVPVGTGTVHVDDASGFAVGQTVFVQRAVTAKWVAAQGMNDLNRNDAPQTWIKPGTLVQQPRRIKSMNGKAISVDVPLTDSIDSTYMTGQLVAYTPPSQPSEMGLENLSIKLSPTCSGVILTSTNCTSAAISVSEWTTDSWVRNLDLTGFNNFVSVGYNASRITLTDIRMTRDGATDGGAGYALDIAVTGTQVLVANCATLGAADTRSYAVATKTLTPGPNAVLGYYVEQAVESIEPHERWAHGFLVENSTTASVLLRNRGTAGSGHGWSVNQGVAWNVNAHTLTIESPPLGENFCIGCVGQVETGSNGTFISSGALVDPPSLYAAQLADRGFDASKLGL</sequence>
<dbReference type="OrthoDB" id="509690at2759"/>